<feature type="chain" id="PRO_5046556674" evidence="1">
    <location>
        <begin position="22"/>
        <end position="297"/>
    </location>
</feature>
<comment type="caution">
    <text evidence="2">The sequence shown here is derived from an EMBL/GenBank/DDBJ whole genome shotgun (WGS) entry which is preliminary data.</text>
</comment>
<evidence type="ECO:0000313" key="3">
    <source>
        <dbReference type="Proteomes" id="UP001595953"/>
    </source>
</evidence>
<keyword evidence="3" id="KW-1185">Reference proteome</keyword>
<sequence length="297" mass="34476">MMKNIVLTITASFLMVCLSQAQNNGDELIKNLNTDSISGKVPTYFTPGHKQIALDFQKTITKAIEFYEKRQSGQFNVKLAVLDATQWPKSWVPFGYVFYSNGWIFMNTGLSYEQFKAIYGIESIAEPLDAKLANANVTSSNMMASFYKVYSIHELGHYFMSRLTNAKSPDKWTGEFVATYFAYDFFKHYDGSALEAFKIFHEIDRAYYQPKYSKIADFNTIYMGMGVENYVWYHSNFYFLVEALYHCYGADFISFFEEKFPKSLNENLDTNAIIQILETNCKDTVQNWVKEMEKRTD</sequence>
<accession>A0ABV9MY70</accession>
<reference evidence="3" key="1">
    <citation type="journal article" date="2019" name="Int. J. Syst. Evol. Microbiol.">
        <title>The Global Catalogue of Microorganisms (GCM) 10K type strain sequencing project: providing services to taxonomists for standard genome sequencing and annotation.</title>
        <authorList>
            <consortium name="The Broad Institute Genomics Platform"/>
            <consortium name="The Broad Institute Genome Sequencing Center for Infectious Disease"/>
            <person name="Wu L."/>
            <person name="Ma J."/>
        </authorList>
    </citation>
    <scope>NUCLEOTIDE SEQUENCE [LARGE SCALE GENOMIC DNA]</scope>
    <source>
        <strain evidence="3">CCUG 63682</strain>
    </source>
</reference>
<evidence type="ECO:0000313" key="2">
    <source>
        <dbReference type="EMBL" id="MFC4720961.1"/>
    </source>
</evidence>
<protein>
    <submittedName>
        <fullName evidence="2">Uncharacterized protein</fullName>
    </submittedName>
</protein>
<organism evidence="2 3">
    <name type="scientific">Geojedonia litorea</name>
    <dbReference type="NCBI Taxonomy" id="1268269"/>
    <lineage>
        <taxon>Bacteria</taxon>
        <taxon>Pseudomonadati</taxon>
        <taxon>Bacteroidota</taxon>
        <taxon>Flavobacteriia</taxon>
        <taxon>Flavobacteriales</taxon>
        <taxon>Flavobacteriaceae</taxon>
        <taxon>Geojedonia</taxon>
    </lineage>
</organism>
<proteinExistence type="predicted"/>
<dbReference type="Proteomes" id="UP001595953">
    <property type="component" value="Unassembled WGS sequence"/>
</dbReference>
<dbReference type="EMBL" id="JBHSGP010000004">
    <property type="protein sequence ID" value="MFC4720961.1"/>
    <property type="molecule type" value="Genomic_DNA"/>
</dbReference>
<dbReference type="RefSeq" id="WP_387960210.1">
    <property type="nucleotide sequence ID" value="NZ_JBHSGP010000004.1"/>
</dbReference>
<keyword evidence="1" id="KW-0732">Signal</keyword>
<gene>
    <name evidence="2" type="ORF">ACFO5O_01400</name>
</gene>
<evidence type="ECO:0000256" key="1">
    <source>
        <dbReference type="SAM" id="SignalP"/>
    </source>
</evidence>
<name>A0ABV9MY70_9FLAO</name>
<feature type="signal peptide" evidence="1">
    <location>
        <begin position="1"/>
        <end position="21"/>
    </location>
</feature>